<dbReference type="InterPro" id="IPR004843">
    <property type="entry name" value="Calcineurin-like_PHP"/>
</dbReference>
<dbReference type="EMBL" id="SLVU01000008">
    <property type="protein sequence ID" value="TCN30160.1"/>
    <property type="molecule type" value="Genomic_DNA"/>
</dbReference>
<dbReference type="SUPFAM" id="SSF56300">
    <property type="entry name" value="Metallo-dependent phosphatases"/>
    <property type="match status" value="1"/>
</dbReference>
<evidence type="ECO:0000259" key="1">
    <source>
        <dbReference type="Pfam" id="PF00149"/>
    </source>
</evidence>
<dbReference type="PANTHER" id="PTHR37844">
    <property type="entry name" value="SER/THR PROTEIN PHOSPHATASE SUPERFAMILY (AFU_ORTHOLOGUE AFUA_1G14840)"/>
    <property type="match status" value="1"/>
</dbReference>
<feature type="domain" description="Calcineurin-like phosphoesterase" evidence="1">
    <location>
        <begin position="1"/>
        <end position="222"/>
    </location>
</feature>
<organism evidence="2 3">
    <name type="scientific">Sinorhizobium americanum</name>
    <dbReference type="NCBI Taxonomy" id="194963"/>
    <lineage>
        <taxon>Bacteria</taxon>
        <taxon>Pseudomonadati</taxon>
        <taxon>Pseudomonadota</taxon>
        <taxon>Alphaproteobacteria</taxon>
        <taxon>Hyphomicrobiales</taxon>
        <taxon>Rhizobiaceae</taxon>
        <taxon>Sinorhizobium/Ensifer group</taxon>
        <taxon>Sinorhizobium</taxon>
    </lineage>
</organism>
<dbReference type="RefSeq" id="WP_132075536.1">
    <property type="nucleotide sequence ID" value="NZ_SLVU01000008.1"/>
</dbReference>
<gene>
    <name evidence="2" type="ORF">EV184_10831</name>
</gene>
<dbReference type="PANTHER" id="PTHR37844:SF2">
    <property type="entry name" value="SER_THR PROTEIN PHOSPHATASE SUPERFAMILY (AFU_ORTHOLOGUE AFUA_1G14840)"/>
    <property type="match status" value="1"/>
</dbReference>
<name>A0A4V2REV2_9HYPH</name>
<comment type="caution">
    <text evidence="2">The sequence shown here is derived from an EMBL/GenBank/DDBJ whole genome shotgun (WGS) entry which is preliminary data.</text>
</comment>
<dbReference type="Proteomes" id="UP000295043">
    <property type="component" value="Unassembled WGS sequence"/>
</dbReference>
<evidence type="ECO:0000313" key="2">
    <source>
        <dbReference type="EMBL" id="TCN30160.1"/>
    </source>
</evidence>
<dbReference type="GO" id="GO:0016787">
    <property type="term" value="F:hydrolase activity"/>
    <property type="evidence" value="ECO:0007669"/>
    <property type="project" value="InterPro"/>
</dbReference>
<proteinExistence type="predicted"/>
<dbReference type="Pfam" id="PF00149">
    <property type="entry name" value="Metallophos"/>
    <property type="match status" value="1"/>
</dbReference>
<dbReference type="Gene3D" id="3.60.21.10">
    <property type="match status" value="1"/>
</dbReference>
<dbReference type="InterPro" id="IPR029052">
    <property type="entry name" value="Metallo-depent_PP-like"/>
</dbReference>
<sequence length="262" mass="29308">MKAWIFSDLHTEFDEKVVPLEVPEADVCICAGDICDRGPAKSVIYLGVHVSQFMPVILVPGNHEYYRSSIVEGLQEALLTASERFPNVHVLSRRAVTLGGFRFVGATLWSDFNLYGNMSWAMRCAQTELNDYRKIKVSKEPFQRFTSGHASGFNHFDKHFIRTTLDEPYGGPTVVVTHHAPSILSLAPEFVGAPLTPSFVSNLDPDIAKYQPVAWIHGHLHNRSDYSIIDTRVICNPRGYPDEPVPDFDPSLVIDLGDHTVD</sequence>
<dbReference type="AlphaFoldDB" id="A0A4V2REV2"/>
<accession>A0A4V2REV2</accession>
<reference evidence="2 3" key="1">
    <citation type="submission" date="2019-03" db="EMBL/GenBank/DDBJ databases">
        <title>Genomic Encyclopedia of Type Strains, Phase IV (KMG-V): Genome sequencing to study the core and pangenomes of soil and plant-associated prokaryotes.</title>
        <authorList>
            <person name="Whitman W."/>
        </authorList>
    </citation>
    <scope>NUCLEOTIDE SEQUENCE [LARGE SCALE GENOMIC DNA]</scope>
    <source>
        <strain evidence="2 3">23C40</strain>
    </source>
</reference>
<protein>
    <submittedName>
        <fullName evidence="2">Calcineurin-like phosphoesterase family protein</fullName>
    </submittedName>
</protein>
<evidence type="ECO:0000313" key="3">
    <source>
        <dbReference type="Proteomes" id="UP000295043"/>
    </source>
</evidence>